<organism evidence="2 3">
    <name type="scientific">Paenibacillus montaniterrae</name>
    <dbReference type="NCBI Taxonomy" id="429341"/>
    <lineage>
        <taxon>Bacteria</taxon>
        <taxon>Bacillati</taxon>
        <taxon>Bacillota</taxon>
        <taxon>Bacilli</taxon>
        <taxon>Bacillales</taxon>
        <taxon>Paenibacillaceae</taxon>
        <taxon>Paenibacillus</taxon>
    </lineage>
</organism>
<dbReference type="SMART" id="SM00530">
    <property type="entry name" value="HTH_XRE"/>
    <property type="match status" value="1"/>
</dbReference>
<dbReference type="CDD" id="cd00093">
    <property type="entry name" value="HTH_XRE"/>
    <property type="match status" value="1"/>
</dbReference>
<name>A0A919YQH3_9BACL</name>
<comment type="caution">
    <text evidence="2">The sequence shown here is derived from an EMBL/GenBank/DDBJ whole genome shotgun (WGS) entry which is preliminary data.</text>
</comment>
<accession>A0A919YQH3</accession>
<dbReference type="EMBL" id="BOSE01000006">
    <property type="protein sequence ID" value="GIP17805.1"/>
    <property type="molecule type" value="Genomic_DNA"/>
</dbReference>
<dbReference type="Gene3D" id="1.10.260.40">
    <property type="entry name" value="lambda repressor-like DNA-binding domains"/>
    <property type="match status" value="1"/>
</dbReference>
<protein>
    <recommendedName>
        <fullName evidence="1">HTH cro/C1-type domain-containing protein</fullName>
    </recommendedName>
</protein>
<evidence type="ECO:0000313" key="2">
    <source>
        <dbReference type="EMBL" id="GIP17805.1"/>
    </source>
</evidence>
<dbReference type="GO" id="GO:0003677">
    <property type="term" value="F:DNA binding"/>
    <property type="evidence" value="ECO:0007669"/>
    <property type="project" value="InterPro"/>
</dbReference>
<dbReference type="Proteomes" id="UP000683139">
    <property type="component" value="Unassembled WGS sequence"/>
</dbReference>
<dbReference type="InterPro" id="IPR010982">
    <property type="entry name" value="Lambda_DNA-bd_dom_sf"/>
</dbReference>
<reference evidence="2" key="1">
    <citation type="submission" date="2021-03" db="EMBL/GenBank/DDBJ databases">
        <title>Antimicrobial resistance genes in bacteria isolated from Japanese honey, and their potential for conferring macrolide and lincosamide resistance in the American foulbrood pathogen Paenibacillus larvae.</title>
        <authorList>
            <person name="Okamoto M."/>
            <person name="Kumagai M."/>
            <person name="Kanamori H."/>
            <person name="Takamatsu D."/>
        </authorList>
    </citation>
    <scope>NUCLEOTIDE SEQUENCE</scope>
    <source>
        <strain evidence="2">J40TS1</strain>
    </source>
</reference>
<dbReference type="RefSeq" id="WP_213517485.1">
    <property type="nucleotide sequence ID" value="NZ_BOSE01000006.1"/>
</dbReference>
<dbReference type="SUPFAM" id="SSF47413">
    <property type="entry name" value="lambda repressor-like DNA-binding domains"/>
    <property type="match status" value="1"/>
</dbReference>
<dbReference type="PROSITE" id="PS50943">
    <property type="entry name" value="HTH_CROC1"/>
    <property type="match status" value="1"/>
</dbReference>
<dbReference type="InterPro" id="IPR001387">
    <property type="entry name" value="Cro/C1-type_HTH"/>
</dbReference>
<sequence length="149" mass="17132">MRNSKEVIRLIKKLRESKEMSVEELANRVGIAKSSLSRYENEQRSFPINDIGLYANALGTTVEFLLGIGTQSNVKLSSNDMELIRKYNSLDDIGKYTVDTTLDVQYKRCTSQDNDLIAAHSDDYSEEQQKLMLEDIAELERLHNKRKNK</sequence>
<feature type="domain" description="HTH cro/C1-type" evidence="1">
    <location>
        <begin position="11"/>
        <end position="65"/>
    </location>
</feature>
<evidence type="ECO:0000313" key="3">
    <source>
        <dbReference type="Proteomes" id="UP000683139"/>
    </source>
</evidence>
<evidence type="ECO:0000259" key="1">
    <source>
        <dbReference type="PROSITE" id="PS50943"/>
    </source>
</evidence>
<dbReference type="Pfam" id="PF01381">
    <property type="entry name" value="HTH_3"/>
    <property type="match status" value="1"/>
</dbReference>
<dbReference type="AlphaFoldDB" id="A0A919YQH3"/>
<proteinExistence type="predicted"/>
<gene>
    <name evidence="2" type="ORF">J40TS1_34470</name>
</gene>
<keyword evidence="3" id="KW-1185">Reference proteome</keyword>